<sequence length="1530" mass="172518">ASKISNNELARLMATLYQENKKQLYLIKEEIIKNELELKKAREENKLYKNLEIENEGIKKRLRELPKIINGEGEKEPSNQTVPVTPLVPPTPTTLVEENYQSELTARQEAERARDENLVIINSAQKYLESDGLIDEETGLDIFDENENGCLIVNQDKVNAYKEAKIAANFGDEIQQQLIAKISSDCKLTTEEESTELAVEELISRIQKLIEEGRDLTQQLDQEKSTNANLQDQINQLTQDKNNFQNQLAEAKKAEKNKVLNISIMTNAQEWLNANIPLNQRVNLRKLLICSAARQREQNLGHEFGHLYEHITDRYYLETSLTGTMDLSTFPHLEEIIVEAPALEEIFLRNNNFRQQNLSSFTRFTQLKRLFLGTDDSRTQAGVNDLKAEIEEYLELEAAVEKSQATPETPAAEKSLSEPTPAVDQSPETNQDSELESLKKQVAKLENDKLLLAAELKNAQNNFQRQMEQVYKYSNKRLVSWVLAFLVDLEEKALESKPISNKIIGIDLGTTNSCVAVIDGKEQRVLENPQGDRITPSVQRIIIGKNAKGQAEVNPEVITSIKSVMGQRVKKTLGGKDYTPEQISAEILRYLVSYAEDKLGKKITRAVITVPAYFNDSQRQATKDAGKIAGLTVERIINEPTAAALAYGLDKAEREQTIFVYDLGGGTFDVSILQISKSGEGDIFETIATAGIKDLGGDDFDQKIVDYVVQEVKKERKIDLLSEGETENDRKIIKQRLREEAEKAKKTLSSSLEATISLPYIIPPTGGRSPHVEVKITRAKFEALTKDYMERTMKQVDQAIQAAEKKLGRSLAIDQIILVGGSTRMPMVETLLETKFGQKKINKTVNPDEVVAVGAAIQGAVLAGDFGRDIVLSDVTSLSLGIAVQGARGEGEVNDIIIPRNTTIPTSATRIYSTAEDNQPSVHIRPLQGERPRAVDNKVLGSFELSGIEPAPRGVPQIEVAFNIDANGIVNVTAQDKKTGKKAEITIRDSQNLSEAEIQRMSNTELLNKGETYCYTFEKQVEEFKKHKNFREDDASFQRFQELLSALKKAVEEKNYPELQKQLKQVEELMKLANELSQKMPKQAEGEKKEEEVYYVLNEPTVADKVYDQYFHELEQLERENNFTFPDSPTQKIGFLGGKKLRLVTRPNPMLSLDSVDNYEDLLRFDERVKKILKTEAEIEYVCEWKIDGLSVSLLYRNSELTQISTRGNGMVGEDVTFNKELLKNVPFSLSQVNECEVRGEICMKKAEFFRLNQELQKNHGKLLANPRNAASGSLRTLLPLQNRNLHFFAYQLFNDNLPNQLSCLQQLEKLGFAVSPDYHRCQNIHEVAKFITSQQKKREALDFESDGVVVKVNDYKYYEKLGQTSRFPLSRSGRITYVAEITPVNLRGSQINKATLHNYAFIRNLALNIGDEVVIKKAGDVIPQVSQVNCPQKVINFLTHFASKIGLDIKGVSEKIIAKLYQKNLLQKPTDFYQLKNKEPELLQLEGFQKKMLSNIFRAVENSKKKPLASLLTALGIPLLSSVKAQKLT</sequence>
<dbReference type="EMBL" id="CAJVQC010005638">
    <property type="protein sequence ID" value="CAG8556562.1"/>
    <property type="molecule type" value="Genomic_DNA"/>
</dbReference>
<comment type="caution">
    <text evidence="1">The sequence shown here is derived from an EMBL/GenBank/DDBJ whole genome shotgun (WGS) entry which is preliminary data.</text>
</comment>
<protein>
    <submittedName>
        <fullName evidence="1">3678_t:CDS:1</fullName>
    </submittedName>
</protein>
<evidence type="ECO:0000313" key="1">
    <source>
        <dbReference type="EMBL" id="CAG8556562.1"/>
    </source>
</evidence>
<evidence type="ECO:0000313" key="2">
    <source>
        <dbReference type="Proteomes" id="UP000789920"/>
    </source>
</evidence>
<proteinExistence type="predicted"/>
<organism evidence="1 2">
    <name type="scientific">Racocetra persica</name>
    <dbReference type="NCBI Taxonomy" id="160502"/>
    <lineage>
        <taxon>Eukaryota</taxon>
        <taxon>Fungi</taxon>
        <taxon>Fungi incertae sedis</taxon>
        <taxon>Mucoromycota</taxon>
        <taxon>Glomeromycotina</taxon>
        <taxon>Glomeromycetes</taxon>
        <taxon>Diversisporales</taxon>
        <taxon>Gigasporaceae</taxon>
        <taxon>Racocetra</taxon>
    </lineage>
</organism>
<dbReference type="Proteomes" id="UP000789920">
    <property type="component" value="Unassembled WGS sequence"/>
</dbReference>
<feature type="non-terminal residue" evidence="1">
    <location>
        <position position="1530"/>
    </location>
</feature>
<name>A0ACA9M2Y9_9GLOM</name>
<reference evidence="1" key="1">
    <citation type="submission" date="2021-06" db="EMBL/GenBank/DDBJ databases">
        <authorList>
            <person name="Kallberg Y."/>
            <person name="Tangrot J."/>
            <person name="Rosling A."/>
        </authorList>
    </citation>
    <scope>NUCLEOTIDE SEQUENCE</scope>
    <source>
        <strain evidence="1">MA461A</strain>
    </source>
</reference>
<feature type="non-terminal residue" evidence="1">
    <location>
        <position position="1"/>
    </location>
</feature>
<keyword evidence="2" id="KW-1185">Reference proteome</keyword>
<gene>
    <name evidence="1" type="ORF">RPERSI_LOCUS4182</name>
</gene>
<accession>A0ACA9M2Y9</accession>